<evidence type="ECO:0000259" key="5">
    <source>
        <dbReference type="PROSITE" id="PS50949"/>
    </source>
</evidence>
<comment type="caution">
    <text evidence="6">The sequence shown here is derived from an EMBL/GenBank/DDBJ whole genome shotgun (WGS) entry which is preliminary data.</text>
</comment>
<dbReference type="InterPro" id="IPR011663">
    <property type="entry name" value="UTRA"/>
</dbReference>
<evidence type="ECO:0000313" key="6">
    <source>
        <dbReference type="EMBL" id="MSU09165.1"/>
    </source>
</evidence>
<dbReference type="PANTHER" id="PTHR44846">
    <property type="entry name" value="MANNOSYL-D-GLYCERATE TRANSPORT/METABOLISM SYSTEM REPRESSOR MNGR-RELATED"/>
    <property type="match status" value="1"/>
</dbReference>
<protein>
    <submittedName>
        <fullName evidence="6">GntR family transcriptional regulator</fullName>
    </submittedName>
</protein>
<dbReference type="FunFam" id="3.40.1410.10:FF:000008">
    <property type="entry name" value="Transcriptional regulator, GntR family"/>
    <property type="match status" value="1"/>
</dbReference>
<feature type="domain" description="HTH gntR-type" evidence="5">
    <location>
        <begin position="1"/>
        <end position="69"/>
    </location>
</feature>
<dbReference type="GO" id="GO:0045892">
    <property type="term" value="P:negative regulation of DNA-templated transcription"/>
    <property type="evidence" value="ECO:0007669"/>
    <property type="project" value="TreeGrafter"/>
</dbReference>
<keyword evidence="1" id="KW-0678">Repressor</keyword>
<evidence type="ECO:0000256" key="3">
    <source>
        <dbReference type="ARBA" id="ARBA00023125"/>
    </source>
</evidence>
<dbReference type="CDD" id="cd07377">
    <property type="entry name" value="WHTH_GntR"/>
    <property type="match status" value="1"/>
</dbReference>
<proteinExistence type="predicted"/>
<dbReference type="InterPro" id="IPR000524">
    <property type="entry name" value="Tscrpt_reg_HTH_GntR"/>
</dbReference>
<organism evidence="6 7">
    <name type="scientific">Anaerovibrio slackiae</name>
    <dbReference type="NCBI Taxonomy" id="2652309"/>
    <lineage>
        <taxon>Bacteria</taxon>
        <taxon>Bacillati</taxon>
        <taxon>Bacillota</taxon>
        <taxon>Negativicutes</taxon>
        <taxon>Selenomonadales</taxon>
        <taxon>Selenomonadaceae</taxon>
        <taxon>Anaerovibrio</taxon>
    </lineage>
</organism>
<name>A0A6I2UHF6_9FIRM</name>
<dbReference type="SMART" id="SM00866">
    <property type="entry name" value="UTRA"/>
    <property type="match status" value="1"/>
</dbReference>
<dbReference type="SUPFAM" id="SSF46785">
    <property type="entry name" value="Winged helix' DNA-binding domain"/>
    <property type="match status" value="1"/>
</dbReference>
<dbReference type="InterPro" id="IPR036390">
    <property type="entry name" value="WH_DNA-bd_sf"/>
</dbReference>
<dbReference type="InterPro" id="IPR028978">
    <property type="entry name" value="Chorismate_lyase_/UTRA_dom_sf"/>
</dbReference>
<reference evidence="6 7" key="1">
    <citation type="submission" date="2019-08" db="EMBL/GenBank/DDBJ databases">
        <title>In-depth cultivation of the pig gut microbiome towards novel bacterial diversity and tailored functional studies.</title>
        <authorList>
            <person name="Wylensek D."/>
            <person name="Hitch T.C.A."/>
            <person name="Clavel T."/>
        </authorList>
    </citation>
    <scope>NUCLEOTIDE SEQUENCE [LARGE SCALE GENOMIC DNA]</scope>
    <source>
        <strain evidence="6 7">WCA-693-APC-5D-A</strain>
    </source>
</reference>
<dbReference type="PRINTS" id="PR00035">
    <property type="entry name" value="HTHGNTR"/>
</dbReference>
<keyword evidence="2" id="KW-0805">Transcription regulation</keyword>
<dbReference type="FunFam" id="1.10.10.10:FF:000079">
    <property type="entry name" value="GntR family transcriptional regulator"/>
    <property type="match status" value="1"/>
</dbReference>
<evidence type="ECO:0000256" key="1">
    <source>
        <dbReference type="ARBA" id="ARBA00022491"/>
    </source>
</evidence>
<dbReference type="SUPFAM" id="SSF64288">
    <property type="entry name" value="Chorismate lyase-like"/>
    <property type="match status" value="1"/>
</dbReference>
<evidence type="ECO:0000313" key="7">
    <source>
        <dbReference type="Proteomes" id="UP000433181"/>
    </source>
</evidence>
<keyword evidence="4" id="KW-0804">Transcription</keyword>
<dbReference type="GO" id="GO:0003677">
    <property type="term" value="F:DNA binding"/>
    <property type="evidence" value="ECO:0007669"/>
    <property type="project" value="UniProtKB-KW"/>
</dbReference>
<dbReference type="RefSeq" id="WP_154407328.1">
    <property type="nucleotide sequence ID" value="NZ_VUNR01000017.1"/>
</dbReference>
<keyword evidence="3" id="KW-0238">DNA-binding</keyword>
<dbReference type="SMART" id="SM00345">
    <property type="entry name" value="HTH_GNTR"/>
    <property type="match status" value="1"/>
</dbReference>
<evidence type="ECO:0000256" key="4">
    <source>
        <dbReference type="ARBA" id="ARBA00023163"/>
    </source>
</evidence>
<dbReference type="Pfam" id="PF07702">
    <property type="entry name" value="UTRA"/>
    <property type="match status" value="1"/>
</dbReference>
<gene>
    <name evidence="6" type="ORF">FYJ84_09225</name>
</gene>
<dbReference type="InterPro" id="IPR036388">
    <property type="entry name" value="WH-like_DNA-bd_sf"/>
</dbReference>
<dbReference type="PANTHER" id="PTHR44846:SF5">
    <property type="entry name" value="HTH-TYPE TRANSCRIPTIONAL REGULATOR GMUR"/>
    <property type="match status" value="1"/>
</dbReference>
<dbReference type="PROSITE" id="PS50949">
    <property type="entry name" value="HTH_GNTR"/>
    <property type="match status" value="1"/>
</dbReference>
<dbReference type="InterPro" id="IPR050679">
    <property type="entry name" value="Bact_HTH_transcr_reg"/>
</dbReference>
<dbReference type="Pfam" id="PF00392">
    <property type="entry name" value="GntR"/>
    <property type="match status" value="1"/>
</dbReference>
<keyword evidence="7" id="KW-1185">Reference proteome</keyword>
<accession>A0A6I2UHF6</accession>
<dbReference type="GO" id="GO:0003700">
    <property type="term" value="F:DNA-binding transcription factor activity"/>
    <property type="evidence" value="ECO:0007669"/>
    <property type="project" value="InterPro"/>
</dbReference>
<dbReference type="Gene3D" id="1.10.10.10">
    <property type="entry name" value="Winged helix-like DNA-binding domain superfamily/Winged helix DNA-binding domain"/>
    <property type="match status" value="1"/>
</dbReference>
<dbReference type="GeneID" id="96779099"/>
<evidence type="ECO:0000256" key="2">
    <source>
        <dbReference type="ARBA" id="ARBA00023015"/>
    </source>
</evidence>
<dbReference type="AlphaFoldDB" id="A0A6I2UHF6"/>
<dbReference type="Proteomes" id="UP000433181">
    <property type="component" value="Unassembled WGS sequence"/>
</dbReference>
<dbReference type="Gene3D" id="3.40.1410.10">
    <property type="entry name" value="Chorismate lyase-like"/>
    <property type="match status" value="1"/>
</dbReference>
<dbReference type="EMBL" id="VUNR01000017">
    <property type="protein sequence ID" value="MSU09165.1"/>
    <property type="molecule type" value="Genomic_DNA"/>
</dbReference>
<sequence length="236" mass="26733">MNKYEQIARDIYNDIASGKYEPGSQLALEKEMCAQYGVSRITVKRAVDELVKQGLVVKRRGSGTFVKGVQEEDVENVGMCGQFGGFSNTHQGHQVSTDVKKFEIVHPSPEVAEKLKISTEDFVYDIIRIRYLDGRPENVEYTQMPIEVIPGIKQEVLMNSIYNHIENTLKLQIQSAHRTVSADMPTEEEKEFLRIEGVLPVLQVAQVAFLSDGRPFEYSKSRHRADTSVFRAVSIH</sequence>